<accession>A0A4R8IFS9</accession>
<evidence type="ECO:0000313" key="1">
    <source>
        <dbReference type="EMBL" id="TDX99385.1"/>
    </source>
</evidence>
<evidence type="ECO:0008006" key="3">
    <source>
        <dbReference type="Google" id="ProtNLM"/>
    </source>
</evidence>
<dbReference type="AlphaFoldDB" id="A0A4R8IFS9"/>
<reference evidence="1 2" key="1">
    <citation type="submission" date="2019-03" db="EMBL/GenBank/DDBJ databases">
        <title>Genomic Encyclopedia of Type Strains, Phase IV (KMG-IV): sequencing the most valuable type-strain genomes for metagenomic binning, comparative biology and taxonomic classification.</title>
        <authorList>
            <person name="Goeker M."/>
        </authorList>
    </citation>
    <scope>NUCLEOTIDE SEQUENCE [LARGE SCALE GENOMIC DNA]</scope>
    <source>
        <strain evidence="1 2">DSM 16326</strain>
    </source>
</reference>
<protein>
    <recommendedName>
        <fullName evidence="3">Integrase-like protein</fullName>
    </recommendedName>
</protein>
<gene>
    <name evidence="1" type="ORF">EDC23_2599</name>
</gene>
<proteinExistence type="predicted"/>
<keyword evidence="2" id="KW-1185">Reference proteome</keyword>
<feature type="non-terminal residue" evidence="1">
    <location>
        <position position="1"/>
    </location>
</feature>
<sequence>NWHRPHASLDYKPPVSRLGLTVNNLVGLHS</sequence>
<organism evidence="1 2">
    <name type="scientific">Thiohalophilus thiocyanatoxydans</name>
    <dbReference type="NCBI Taxonomy" id="381308"/>
    <lineage>
        <taxon>Bacteria</taxon>
        <taxon>Pseudomonadati</taxon>
        <taxon>Pseudomonadota</taxon>
        <taxon>Gammaproteobacteria</taxon>
        <taxon>Thiohalomonadales</taxon>
        <taxon>Thiohalophilaceae</taxon>
        <taxon>Thiohalophilus</taxon>
    </lineage>
</organism>
<dbReference type="EMBL" id="SOQX01000008">
    <property type="protein sequence ID" value="TDX99385.1"/>
    <property type="molecule type" value="Genomic_DNA"/>
</dbReference>
<evidence type="ECO:0000313" key="2">
    <source>
        <dbReference type="Proteomes" id="UP000294914"/>
    </source>
</evidence>
<comment type="caution">
    <text evidence="1">The sequence shown here is derived from an EMBL/GenBank/DDBJ whole genome shotgun (WGS) entry which is preliminary data.</text>
</comment>
<dbReference type="Proteomes" id="UP000294914">
    <property type="component" value="Unassembled WGS sequence"/>
</dbReference>
<name>A0A4R8IFS9_9GAMM</name>